<keyword evidence="3" id="KW-1185">Reference proteome</keyword>
<dbReference type="InterPro" id="IPR013422">
    <property type="entry name" value="CRISPR-assoc_prot_Cas5_N"/>
</dbReference>
<sequence>MTEYLVFQLYAPLASWGEPAVGEVRHTSPVPSRSALLGLLAAALGIRREEDARLAQFNAHYRFAVRMLSRREGWLRDYHTVQMPREERKRVRHTRRDELCSDPEQGLETLLSAREYRCDAYYHVAVSVTEGAPVTLSQLAQALRTPVFPLYLGRKSCPLALPLAPHLLRGSLAEVWRQVDDTPLLNDPALAFINQPDGSCYWEPGEDVDAEGAVMAVDRCDQPTSRRRWQFTTRIQCHGVLKGGQ</sequence>
<protein>
    <submittedName>
        <fullName evidence="2">CRISPR-associated protein, Cse3 family</fullName>
    </submittedName>
</protein>
<gene>
    <name evidence="2" type="ORF">DAQ1742_00450</name>
</gene>
<name>A0A375A6C3_9GAMM</name>
<dbReference type="InterPro" id="IPR021124">
    <property type="entry name" value="CRISPR-assoc_prot_Cas5"/>
</dbReference>
<keyword evidence="1" id="KW-0051">Antiviral defense</keyword>
<dbReference type="RefSeq" id="WP_035339503.1">
    <property type="nucleotide sequence ID" value="NZ_LT615367.1"/>
</dbReference>
<dbReference type="GO" id="GO:0043571">
    <property type="term" value="P:maintenance of CRISPR repeat elements"/>
    <property type="evidence" value="ECO:0007669"/>
    <property type="project" value="InterPro"/>
</dbReference>
<dbReference type="GO" id="GO:0003723">
    <property type="term" value="F:RNA binding"/>
    <property type="evidence" value="ECO:0007669"/>
    <property type="project" value="InterPro"/>
</dbReference>
<evidence type="ECO:0000256" key="1">
    <source>
        <dbReference type="ARBA" id="ARBA00023118"/>
    </source>
</evidence>
<proteinExistence type="predicted"/>
<organism evidence="2 3">
    <name type="scientific">Dickeya aquatica</name>
    <dbReference type="NCBI Taxonomy" id="1401087"/>
    <lineage>
        <taxon>Bacteria</taxon>
        <taxon>Pseudomonadati</taxon>
        <taxon>Pseudomonadota</taxon>
        <taxon>Gammaproteobacteria</taxon>
        <taxon>Enterobacterales</taxon>
        <taxon>Pectobacteriaceae</taxon>
        <taxon>Dickeya</taxon>
    </lineage>
</organism>
<dbReference type="InterPro" id="IPR010147">
    <property type="entry name" value="CRISPR-assoc_prot_CasD"/>
</dbReference>
<dbReference type="GO" id="GO:0051607">
    <property type="term" value="P:defense response to virus"/>
    <property type="evidence" value="ECO:0007669"/>
    <property type="project" value="UniProtKB-KW"/>
</dbReference>
<dbReference type="KEGG" id="daq:DAQ1742_00450"/>
<dbReference type="AlphaFoldDB" id="A0A375A6C3"/>
<dbReference type="NCBIfam" id="TIGR01868">
    <property type="entry name" value="casD_Cas5e"/>
    <property type="match status" value="1"/>
</dbReference>
<reference evidence="2 3" key="1">
    <citation type="submission" date="2016-09" db="EMBL/GenBank/DDBJ databases">
        <authorList>
            <person name="Reverchon S."/>
            <person name="Nasser W."/>
            <person name="Leonard S."/>
            <person name="Brochier C."/>
            <person name="Duprey A."/>
        </authorList>
    </citation>
    <scope>NUCLEOTIDE SEQUENCE [LARGE SCALE GENOMIC DNA]</scope>
    <source>
        <strain evidence="2 3">174/2</strain>
    </source>
</reference>
<evidence type="ECO:0000313" key="2">
    <source>
        <dbReference type="EMBL" id="SLM61551.1"/>
    </source>
</evidence>
<dbReference type="NCBIfam" id="TIGR02593">
    <property type="entry name" value="CRISPR_cas5"/>
    <property type="match status" value="1"/>
</dbReference>
<dbReference type="EMBL" id="LT615367">
    <property type="protein sequence ID" value="SLM61551.1"/>
    <property type="molecule type" value="Genomic_DNA"/>
</dbReference>
<dbReference type="Gene3D" id="3.30.70.2660">
    <property type="match status" value="1"/>
</dbReference>
<dbReference type="CDD" id="cd09756">
    <property type="entry name" value="Cas5_I-E"/>
    <property type="match status" value="1"/>
</dbReference>
<evidence type="ECO:0000313" key="3">
    <source>
        <dbReference type="Proteomes" id="UP000294820"/>
    </source>
</evidence>
<accession>A0A375A6C3</accession>
<dbReference type="Pfam" id="PF09704">
    <property type="entry name" value="Cas_Cas5d"/>
    <property type="match status" value="1"/>
</dbReference>
<dbReference type="Proteomes" id="UP000294820">
    <property type="component" value="Chromosome 1"/>
</dbReference>